<sequence>MVPKTHIFLLLYFTMMSGFGFGVGVSINNRETPNVGSVLFRASDLERCLTTKEIALLYTRFSFQQLLPRNTPYNVESMLDYFNMCLDTVERISDKEHYTDILKVMADVFGGYLKGIFLPILNEAFYEGHANLTTVQAFYDIYHDIIALLDTKGQGWMKRRAVQKPIYEILPLPEIEVRDTSYCSEIIFNDKWLHSKHKADPRHIPLPVLDSVARPSSIVVPLRGQGFFSLTDPSSHDVLVKYYTTASGCVAELSKVKEHHMTPLEFDDSFYEWLRTNVLSRLGDETLYIGFSNVLRIKETIHQRIIATINDHNKKDLLTTVETTTETTAETTASTKEFKLEMQLYLLIVLVITIFMFLLYRLLQYCLSKYKRYKKYSMLRTYDAENPESPTTTPDWHSMTPPTGSSTNTQGSTVINMEHDTH</sequence>
<feature type="compositionally biased region" description="Polar residues" evidence="1">
    <location>
        <begin position="388"/>
        <end position="415"/>
    </location>
</feature>
<feature type="transmembrane region" description="Helical" evidence="2">
    <location>
        <begin position="7"/>
        <end position="27"/>
    </location>
</feature>
<evidence type="ECO:0000256" key="1">
    <source>
        <dbReference type="SAM" id="MobiDB-lite"/>
    </source>
</evidence>
<keyword evidence="2" id="KW-0812">Transmembrane</keyword>
<name>A0A1B6BZ04_9HEMI</name>
<feature type="transmembrane region" description="Helical" evidence="2">
    <location>
        <begin position="344"/>
        <end position="363"/>
    </location>
</feature>
<reference evidence="3" key="1">
    <citation type="submission" date="2015-12" db="EMBL/GenBank/DDBJ databases">
        <title>De novo transcriptome assembly of four potential Pierce s Disease insect vectors from Arizona vineyards.</title>
        <authorList>
            <person name="Tassone E.E."/>
        </authorList>
    </citation>
    <scope>NUCLEOTIDE SEQUENCE</scope>
</reference>
<dbReference type="AlphaFoldDB" id="A0A1B6BZ04"/>
<gene>
    <name evidence="3" type="ORF">g.17706</name>
</gene>
<feature type="region of interest" description="Disordered" evidence="1">
    <location>
        <begin position="384"/>
        <end position="422"/>
    </location>
</feature>
<dbReference type="EMBL" id="GEDC01030797">
    <property type="protein sequence ID" value="JAS06501.1"/>
    <property type="molecule type" value="Transcribed_RNA"/>
</dbReference>
<feature type="non-terminal residue" evidence="3">
    <location>
        <position position="422"/>
    </location>
</feature>
<keyword evidence="2" id="KW-1133">Transmembrane helix</keyword>
<protein>
    <submittedName>
        <fullName evidence="3">Uncharacterized protein</fullName>
    </submittedName>
</protein>
<accession>A0A1B6BZ04</accession>
<organism evidence="3">
    <name type="scientific">Clastoptera arizonana</name>
    <name type="common">Arizona spittle bug</name>
    <dbReference type="NCBI Taxonomy" id="38151"/>
    <lineage>
        <taxon>Eukaryota</taxon>
        <taxon>Metazoa</taxon>
        <taxon>Ecdysozoa</taxon>
        <taxon>Arthropoda</taxon>
        <taxon>Hexapoda</taxon>
        <taxon>Insecta</taxon>
        <taxon>Pterygota</taxon>
        <taxon>Neoptera</taxon>
        <taxon>Paraneoptera</taxon>
        <taxon>Hemiptera</taxon>
        <taxon>Auchenorrhyncha</taxon>
        <taxon>Cercopoidea</taxon>
        <taxon>Clastopteridae</taxon>
        <taxon>Clastoptera</taxon>
    </lineage>
</organism>
<evidence type="ECO:0000313" key="3">
    <source>
        <dbReference type="EMBL" id="JAS06501.1"/>
    </source>
</evidence>
<evidence type="ECO:0000256" key="2">
    <source>
        <dbReference type="SAM" id="Phobius"/>
    </source>
</evidence>
<proteinExistence type="predicted"/>
<keyword evidence="2" id="KW-0472">Membrane</keyword>